<evidence type="ECO:0000313" key="3">
    <source>
        <dbReference type="EMBL" id="MBB5706559.1"/>
    </source>
</evidence>
<accession>A0A7W9EQJ2</accession>
<dbReference type="AlphaFoldDB" id="A0A7W9EQJ2"/>
<dbReference type="Pfam" id="PF03372">
    <property type="entry name" value="Exo_endo_phos"/>
    <property type="match status" value="1"/>
</dbReference>
<dbReference type="CDD" id="cd09083">
    <property type="entry name" value="EEP-1"/>
    <property type="match status" value="1"/>
</dbReference>
<dbReference type="EMBL" id="JACIJH010000004">
    <property type="protein sequence ID" value="MBB5706559.1"/>
    <property type="molecule type" value="Genomic_DNA"/>
</dbReference>
<comment type="caution">
    <text evidence="3">The sequence shown here is derived from an EMBL/GenBank/DDBJ whole genome shotgun (WGS) entry which is preliminary data.</text>
</comment>
<dbReference type="InterPro" id="IPR036691">
    <property type="entry name" value="Endo/exonu/phosph_ase_sf"/>
</dbReference>
<evidence type="ECO:0000313" key="4">
    <source>
        <dbReference type="Proteomes" id="UP000537161"/>
    </source>
</evidence>
<keyword evidence="4" id="KW-1185">Reference proteome</keyword>
<keyword evidence="3" id="KW-0255">Endonuclease</keyword>
<organism evidence="3 4">
    <name type="scientific">Sphingopyxis panaciterrulae</name>
    <dbReference type="NCBI Taxonomy" id="462372"/>
    <lineage>
        <taxon>Bacteria</taxon>
        <taxon>Pseudomonadati</taxon>
        <taxon>Pseudomonadota</taxon>
        <taxon>Alphaproteobacteria</taxon>
        <taxon>Sphingomonadales</taxon>
        <taxon>Sphingomonadaceae</taxon>
        <taxon>Sphingopyxis</taxon>
    </lineage>
</organism>
<gene>
    <name evidence="3" type="ORF">FHR21_001911</name>
</gene>
<evidence type="ECO:0000259" key="2">
    <source>
        <dbReference type="Pfam" id="PF03372"/>
    </source>
</evidence>
<dbReference type="GO" id="GO:0000175">
    <property type="term" value="F:3'-5'-RNA exonuclease activity"/>
    <property type="evidence" value="ECO:0007669"/>
    <property type="project" value="TreeGrafter"/>
</dbReference>
<keyword evidence="3" id="KW-0269">Exonuclease</keyword>
<dbReference type="PANTHER" id="PTHR12121">
    <property type="entry name" value="CARBON CATABOLITE REPRESSOR PROTEIN 4"/>
    <property type="match status" value="1"/>
</dbReference>
<feature type="chain" id="PRO_5031155391" evidence="1">
    <location>
        <begin position="20"/>
        <end position="290"/>
    </location>
</feature>
<feature type="signal peptide" evidence="1">
    <location>
        <begin position="1"/>
        <end position="19"/>
    </location>
</feature>
<reference evidence="3 4" key="1">
    <citation type="submission" date="2020-08" db="EMBL/GenBank/DDBJ databases">
        <title>Genomic Encyclopedia of Type Strains, Phase IV (KMG-IV): sequencing the most valuable type-strain genomes for metagenomic binning, comparative biology and taxonomic classification.</title>
        <authorList>
            <person name="Goeker M."/>
        </authorList>
    </citation>
    <scope>NUCLEOTIDE SEQUENCE [LARGE SCALE GENOMIC DNA]</scope>
    <source>
        <strain evidence="3 4">DSM 27163</strain>
    </source>
</reference>
<keyword evidence="3" id="KW-0378">Hydrolase</keyword>
<dbReference type="Proteomes" id="UP000537161">
    <property type="component" value="Unassembled WGS sequence"/>
</dbReference>
<protein>
    <submittedName>
        <fullName evidence="3">Endonuclease/exonuclease/phosphatase family metal-dependent hydrolase</fullName>
    </submittedName>
</protein>
<dbReference type="InterPro" id="IPR050410">
    <property type="entry name" value="CCR4/nocturin_mRNA_transcr"/>
</dbReference>
<dbReference type="GO" id="GO:0004519">
    <property type="term" value="F:endonuclease activity"/>
    <property type="evidence" value="ECO:0007669"/>
    <property type="project" value="UniProtKB-KW"/>
</dbReference>
<dbReference type="Gene3D" id="3.60.10.10">
    <property type="entry name" value="Endonuclease/exonuclease/phosphatase"/>
    <property type="match status" value="1"/>
</dbReference>
<dbReference type="InterPro" id="IPR005135">
    <property type="entry name" value="Endo/exonuclease/phosphatase"/>
</dbReference>
<name>A0A7W9EQJ2_9SPHN</name>
<evidence type="ECO:0000256" key="1">
    <source>
        <dbReference type="SAM" id="SignalP"/>
    </source>
</evidence>
<sequence>MTRWLVILLAALLALPATAKDRADRFSAMTYNIRLDLASDGNNAWPHRRKALTALVAYYAPDLVGMQEVLLHQKQQIEADLPTYRFVGVARDDGRQAGEYSMLGYRTDRFTLLASGTFWLSQTPDRPGKGWDAAYPRIASWARLRDRTASQTLLVVNTHFDHVGQVARVESAKLIRRWIGDHRQPGDAVVLMGDFNSPTDSPPYAAIVADTPGLIALHDTQDISRTPHFGPTGTFTAFKIEQVEPSPIDHIFVGDGVTVLRHATLTQQEGGKLPSDHYPVLADLCVGKGC</sequence>
<dbReference type="PANTHER" id="PTHR12121:SF36">
    <property type="entry name" value="ENDONUCLEASE_EXONUCLEASE_PHOSPHATASE DOMAIN-CONTAINING PROTEIN"/>
    <property type="match status" value="1"/>
</dbReference>
<proteinExistence type="predicted"/>
<keyword evidence="1" id="KW-0732">Signal</keyword>
<keyword evidence="3" id="KW-0540">Nuclease</keyword>
<dbReference type="RefSeq" id="WP_184097547.1">
    <property type="nucleotide sequence ID" value="NZ_JACIJH010000004.1"/>
</dbReference>
<feature type="domain" description="Endonuclease/exonuclease/phosphatase" evidence="2">
    <location>
        <begin position="29"/>
        <end position="277"/>
    </location>
</feature>
<dbReference type="SUPFAM" id="SSF56219">
    <property type="entry name" value="DNase I-like"/>
    <property type="match status" value="1"/>
</dbReference>